<feature type="region of interest" description="Disordered" evidence="1">
    <location>
        <begin position="48"/>
        <end position="148"/>
    </location>
</feature>
<dbReference type="EMBL" id="CVMT01000003">
    <property type="protein sequence ID" value="CRG87207.1"/>
    <property type="molecule type" value="Genomic_DNA"/>
</dbReference>
<sequence>MLMQSALPCDSRKYLSGPLYRALSPTPPPCDGISGSLMGVSRKLQTLLNVPSGPAPATPPRSMRLASPFHLDEPKPTKSRLRLRSRSRSRRTTPKSATPKPKTPSPQPPRGRHKRSRSNYENGDSDSETDKASSRPRDRYSTPKRQKRFPYNMPLGLGISDFEALEEPIALPHRNILPAADEALPDVVLPSIEWVSSPTPVQRFSLVIDDVALAIVAAAAAAALIITCAVWSSLSQA</sequence>
<dbReference type="OrthoDB" id="5334491at2759"/>
<dbReference type="AlphaFoldDB" id="A0A0U1LUX9"/>
<evidence type="ECO:0000313" key="4">
    <source>
        <dbReference type="Proteomes" id="UP000054383"/>
    </source>
</evidence>
<feature type="compositionally biased region" description="Basic residues" evidence="1">
    <location>
        <begin position="77"/>
        <end position="93"/>
    </location>
</feature>
<keyword evidence="2" id="KW-0812">Transmembrane</keyword>
<evidence type="ECO:0000313" key="3">
    <source>
        <dbReference type="EMBL" id="CRG87207.1"/>
    </source>
</evidence>
<dbReference type="Proteomes" id="UP000054383">
    <property type="component" value="Unassembled WGS sequence"/>
</dbReference>
<evidence type="ECO:0000256" key="2">
    <source>
        <dbReference type="SAM" id="Phobius"/>
    </source>
</evidence>
<feature type="transmembrane region" description="Helical" evidence="2">
    <location>
        <begin position="211"/>
        <end position="234"/>
    </location>
</feature>
<keyword evidence="4" id="KW-1185">Reference proteome</keyword>
<proteinExistence type="predicted"/>
<accession>A0A0U1LUX9</accession>
<protein>
    <submittedName>
        <fullName evidence="3">Uncharacterized protein</fullName>
    </submittedName>
</protein>
<organism evidence="3 4">
    <name type="scientific">Talaromyces islandicus</name>
    <name type="common">Penicillium islandicum</name>
    <dbReference type="NCBI Taxonomy" id="28573"/>
    <lineage>
        <taxon>Eukaryota</taxon>
        <taxon>Fungi</taxon>
        <taxon>Dikarya</taxon>
        <taxon>Ascomycota</taxon>
        <taxon>Pezizomycotina</taxon>
        <taxon>Eurotiomycetes</taxon>
        <taxon>Eurotiomycetidae</taxon>
        <taxon>Eurotiales</taxon>
        <taxon>Trichocomaceae</taxon>
        <taxon>Talaromyces</taxon>
        <taxon>Talaromyces sect. Islandici</taxon>
    </lineage>
</organism>
<evidence type="ECO:0000256" key="1">
    <source>
        <dbReference type="SAM" id="MobiDB-lite"/>
    </source>
</evidence>
<reference evidence="3 4" key="1">
    <citation type="submission" date="2015-04" db="EMBL/GenBank/DDBJ databases">
        <authorList>
            <person name="Syromyatnikov M.Y."/>
            <person name="Popov V.N."/>
        </authorList>
    </citation>
    <scope>NUCLEOTIDE SEQUENCE [LARGE SCALE GENOMIC DNA]</scope>
    <source>
        <strain evidence="3">WF-38-12</strain>
    </source>
</reference>
<keyword evidence="2" id="KW-1133">Transmembrane helix</keyword>
<feature type="compositionally biased region" description="Basic and acidic residues" evidence="1">
    <location>
        <begin position="128"/>
        <end position="141"/>
    </location>
</feature>
<gene>
    <name evidence="3" type="ORF">PISL3812_04224</name>
</gene>
<keyword evidence="2" id="KW-0472">Membrane</keyword>
<name>A0A0U1LUX9_TALIS</name>